<sequence>MSAKDLVMELEKIVEMGKIQQGDIPAIETVEAWITRYAAGLCREAAEQRVKKSSNEREKNNNEIRQFEPVFPSFPA</sequence>
<reference evidence="2 3" key="1">
    <citation type="submission" date="2018-08" db="EMBL/GenBank/DDBJ databases">
        <title>Genome and evolution of the arbuscular mycorrhizal fungus Diversispora epigaea (formerly Glomus versiforme) and its bacterial endosymbionts.</title>
        <authorList>
            <person name="Sun X."/>
            <person name="Fei Z."/>
            <person name="Harrison M."/>
        </authorList>
    </citation>
    <scope>NUCLEOTIDE SEQUENCE [LARGE SCALE GENOMIC DNA]</scope>
    <source>
        <strain evidence="2 3">IT104</strain>
    </source>
</reference>
<keyword evidence="3" id="KW-1185">Reference proteome</keyword>
<evidence type="ECO:0000313" key="3">
    <source>
        <dbReference type="Proteomes" id="UP000266861"/>
    </source>
</evidence>
<proteinExistence type="predicted"/>
<evidence type="ECO:0000313" key="2">
    <source>
        <dbReference type="EMBL" id="RHZ55708.1"/>
    </source>
</evidence>
<organism evidence="2 3">
    <name type="scientific">Diversispora epigaea</name>
    <dbReference type="NCBI Taxonomy" id="1348612"/>
    <lineage>
        <taxon>Eukaryota</taxon>
        <taxon>Fungi</taxon>
        <taxon>Fungi incertae sedis</taxon>
        <taxon>Mucoromycota</taxon>
        <taxon>Glomeromycotina</taxon>
        <taxon>Glomeromycetes</taxon>
        <taxon>Diversisporales</taxon>
        <taxon>Diversisporaceae</taxon>
        <taxon>Diversispora</taxon>
    </lineage>
</organism>
<accession>A0A397H1I6</accession>
<gene>
    <name evidence="2" type="ORF">Glove_411g6</name>
</gene>
<feature type="region of interest" description="Disordered" evidence="1">
    <location>
        <begin position="50"/>
        <end position="76"/>
    </location>
</feature>
<name>A0A397H1I6_9GLOM</name>
<dbReference type="EMBL" id="PQFF01000365">
    <property type="protein sequence ID" value="RHZ55708.1"/>
    <property type="molecule type" value="Genomic_DNA"/>
</dbReference>
<comment type="caution">
    <text evidence="2">The sequence shown here is derived from an EMBL/GenBank/DDBJ whole genome shotgun (WGS) entry which is preliminary data.</text>
</comment>
<dbReference type="Proteomes" id="UP000266861">
    <property type="component" value="Unassembled WGS sequence"/>
</dbReference>
<evidence type="ECO:0000256" key="1">
    <source>
        <dbReference type="SAM" id="MobiDB-lite"/>
    </source>
</evidence>
<dbReference type="OrthoDB" id="2490020at2759"/>
<dbReference type="AlphaFoldDB" id="A0A397H1I6"/>
<feature type="compositionally biased region" description="Basic and acidic residues" evidence="1">
    <location>
        <begin position="50"/>
        <end position="66"/>
    </location>
</feature>
<protein>
    <submittedName>
        <fullName evidence="2">Uncharacterized protein</fullName>
    </submittedName>
</protein>